<keyword evidence="4" id="KW-1185">Reference proteome</keyword>
<protein>
    <submittedName>
        <fullName evidence="3">Carbohydrate binding domain-containing protein</fullName>
    </submittedName>
</protein>
<dbReference type="Proteomes" id="UP001221838">
    <property type="component" value="Unassembled WGS sequence"/>
</dbReference>
<reference evidence="3 4" key="1">
    <citation type="submission" date="2022-11" db="EMBL/GenBank/DDBJ databases">
        <title>Minimal conservation of predation-associated metabolite biosynthetic gene clusters underscores biosynthetic potential of Myxococcota including descriptions for ten novel species: Archangium lansinium sp. nov., Myxococcus landrumus sp. nov., Nannocystis bai.</title>
        <authorList>
            <person name="Ahearne A."/>
            <person name="Stevens C."/>
            <person name="Dowd S."/>
        </authorList>
    </citation>
    <scope>NUCLEOTIDE SEQUENCE [LARGE SCALE GENOMIC DNA]</scope>
    <source>
        <strain evidence="3 4">NCWAL01</strain>
    </source>
</reference>
<proteinExistence type="predicted"/>
<name>A0ABT5D2D4_9BACT</name>
<feature type="domain" description="CBM-cenC" evidence="2">
    <location>
        <begin position="180"/>
        <end position="293"/>
    </location>
</feature>
<dbReference type="RefSeq" id="WP_272135063.1">
    <property type="nucleotide sequence ID" value="NZ_JAQNDM010000002.1"/>
</dbReference>
<dbReference type="Gene3D" id="2.60.120.260">
    <property type="entry name" value="Galactose-binding domain-like"/>
    <property type="match status" value="2"/>
</dbReference>
<dbReference type="InterPro" id="IPR008979">
    <property type="entry name" value="Galactose-bd-like_sf"/>
</dbReference>
<dbReference type="EMBL" id="JAQNDM010000002">
    <property type="protein sequence ID" value="MDC0707832.1"/>
    <property type="molecule type" value="Genomic_DNA"/>
</dbReference>
<feature type="domain" description="CBM-cenC" evidence="2">
    <location>
        <begin position="31"/>
        <end position="151"/>
    </location>
</feature>
<accession>A0ABT5D2D4</accession>
<dbReference type="InterPro" id="IPR003305">
    <property type="entry name" value="CenC_carb-bd"/>
</dbReference>
<evidence type="ECO:0000313" key="4">
    <source>
        <dbReference type="Proteomes" id="UP001221838"/>
    </source>
</evidence>
<gene>
    <name evidence="3" type="ORF">POL68_05060</name>
</gene>
<comment type="caution">
    <text evidence="3">The sequence shown here is derived from an EMBL/GenBank/DDBJ whole genome shotgun (WGS) entry which is preliminary data.</text>
</comment>
<evidence type="ECO:0000256" key="1">
    <source>
        <dbReference type="ARBA" id="ARBA00022801"/>
    </source>
</evidence>
<organism evidence="3 4">
    <name type="scientific">Stigmatella ashevillensis</name>
    <dbReference type="NCBI Taxonomy" id="2995309"/>
    <lineage>
        <taxon>Bacteria</taxon>
        <taxon>Pseudomonadati</taxon>
        <taxon>Myxococcota</taxon>
        <taxon>Myxococcia</taxon>
        <taxon>Myxococcales</taxon>
        <taxon>Cystobacterineae</taxon>
        <taxon>Archangiaceae</taxon>
        <taxon>Stigmatella</taxon>
    </lineage>
</organism>
<dbReference type="SUPFAM" id="SSF49785">
    <property type="entry name" value="Galactose-binding domain-like"/>
    <property type="match status" value="2"/>
</dbReference>
<evidence type="ECO:0000259" key="2">
    <source>
        <dbReference type="Pfam" id="PF02018"/>
    </source>
</evidence>
<dbReference type="PROSITE" id="PS51257">
    <property type="entry name" value="PROKAR_LIPOPROTEIN"/>
    <property type="match status" value="1"/>
</dbReference>
<sequence length="325" mass="34447">MTHQWQRWLGTLVLGWAMGCGGPHAPRVGDNQLVNGSFESKLSGWWVATDSEGGTAQALSSSADEGALGLALFKGTGGWGSMVGQETAPHSAGQTYQLRARLRGQSGGERVSISFHGQGFEVETGPQWQTVEQLVFLPEESKNTTALISVTTDRATVHVDDVFFAPAEVEQGEADKAPENRVHNGSFESGLGMWNFWSSSDGQASTSPDARGSGYAGLVLSLGASGGSSVKQMLAEPVQAGEVYRLEVRVRGARGGEAVSLCLQVNQEPWDGPCLAVPVTDAWGHISGEVTIDEPFQDEPMGVMVSLFSEGSVQVDDVVVVRVQP</sequence>
<evidence type="ECO:0000313" key="3">
    <source>
        <dbReference type="EMBL" id="MDC0707832.1"/>
    </source>
</evidence>
<keyword evidence="1" id="KW-0378">Hydrolase</keyword>
<dbReference type="Pfam" id="PF02018">
    <property type="entry name" value="CBM_4_9"/>
    <property type="match status" value="2"/>
</dbReference>